<reference evidence="4" key="1">
    <citation type="journal article" date="2019" name="Int. J. Syst. Evol. Microbiol.">
        <title>The Global Catalogue of Microorganisms (GCM) 10K type strain sequencing project: providing services to taxonomists for standard genome sequencing and annotation.</title>
        <authorList>
            <consortium name="The Broad Institute Genomics Platform"/>
            <consortium name="The Broad Institute Genome Sequencing Center for Infectious Disease"/>
            <person name="Wu L."/>
            <person name="Ma J."/>
        </authorList>
    </citation>
    <scope>NUCLEOTIDE SEQUENCE [LARGE SCALE GENOMIC DNA]</scope>
    <source>
        <strain evidence="4">JCM 4565</strain>
    </source>
</reference>
<feature type="region of interest" description="Disordered" evidence="1">
    <location>
        <begin position="38"/>
        <end position="59"/>
    </location>
</feature>
<sequence length="132" mass="13578">MMYLSMRRTAAAGAAILLAGSGALLAAAPAGAHSAQPTRVDVSAAPTAEPAATPAAPKGKVVSRLPLSIREQPKSASTFLGALKPGSVVELSCKKHGQKVDGNDLWYLLAVKPGYVSARYVENLSPVPLCKK</sequence>
<comment type="caution">
    <text evidence="3">The sequence shown here is derived from an EMBL/GenBank/DDBJ whole genome shotgun (WGS) entry which is preliminary data.</text>
</comment>
<proteinExistence type="predicted"/>
<dbReference type="EMBL" id="BAAABW010000017">
    <property type="protein sequence ID" value="GAA0353641.1"/>
    <property type="molecule type" value="Genomic_DNA"/>
</dbReference>
<evidence type="ECO:0000256" key="2">
    <source>
        <dbReference type="SAM" id="SignalP"/>
    </source>
</evidence>
<dbReference type="Gene3D" id="2.30.30.40">
    <property type="entry name" value="SH3 Domains"/>
    <property type="match status" value="1"/>
</dbReference>
<accession>A0ABP3GTJ4</accession>
<evidence type="ECO:0000256" key="1">
    <source>
        <dbReference type="SAM" id="MobiDB-lite"/>
    </source>
</evidence>
<feature type="compositionally biased region" description="Low complexity" evidence="1">
    <location>
        <begin position="44"/>
        <end position="57"/>
    </location>
</feature>
<evidence type="ECO:0000313" key="4">
    <source>
        <dbReference type="Proteomes" id="UP001500063"/>
    </source>
</evidence>
<gene>
    <name evidence="3" type="ORF">GCM10010319_33510</name>
</gene>
<evidence type="ECO:0000313" key="3">
    <source>
        <dbReference type="EMBL" id="GAA0353641.1"/>
    </source>
</evidence>
<dbReference type="RefSeq" id="WP_344118540.1">
    <property type="nucleotide sequence ID" value="NZ_BAAABW010000017.1"/>
</dbReference>
<protein>
    <recommendedName>
        <fullName evidence="5">SH3b domain-containing protein</fullName>
    </recommendedName>
</protein>
<feature type="chain" id="PRO_5047162647" description="SH3b domain-containing protein" evidence="2">
    <location>
        <begin position="27"/>
        <end position="132"/>
    </location>
</feature>
<name>A0ABP3GTJ4_9ACTN</name>
<feature type="signal peptide" evidence="2">
    <location>
        <begin position="1"/>
        <end position="26"/>
    </location>
</feature>
<dbReference type="Proteomes" id="UP001500063">
    <property type="component" value="Unassembled WGS sequence"/>
</dbReference>
<keyword evidence="4" id="KW-1185">Reference proteome</keyword>
<evidence type="ECO:0008006" key="5">
    <source>
        <dbReference type="Google" id="ProtNLM"/>
    </source>
</evidence>
<keyword evidence="2" id="KW-0732">Signal</keyword>
<organism evidence="3 4">
    <name type="scientific">Streptomyces blastmyceticus</name>
    <dbReference type="NCBI Taxonomy" id="68180"/>
    <lineage>
        <taxon>Bacteria</taxon>
        <taxon>Bacillati</taxon>
        <taxon>Actinomycetota</taxon>
        <taxon>Actinomycetes</taxon>
        <taxon>Kitasatosporales</taxon>
        <taxon>Streptomycetaceae</taxon>
        <taxon>Streptomyces</taxon>
    </lineage>
</organism>